<comment type="caution">
    <text evidence="2">The sequence shown here is derived from an EMBL/GenBank/DDBJ whole genome shotgun (WGS) entry which is preliminary data.</text>
</comment>
<name>A0ABC9TTI0_CLOSY</name>
<protein>
    <submittedName>
        <fullName evidence="2">Uncharacterized protein</fullName>
    </submittedName>
</protein>
<dbReference type="AlphaFoldDB" id="A0ABC9TTI0"/>
<accession>A0ABC9TTI0</accession>
<dbReference type="EMBL" id="AWSU01000321">
    <property type="protein sequence ID" value="ERI74511.1"/>
    <property type="molecule type" value="Genomic_DNA"/>
</dbReference>
<evidence type="ECO:0000256" key="1">
    <source>
        <dbReference type="SAM" id="MobiDB-lite"/>
    </source>
</evidence>
<evidence type="ECO:0000313" key="3">
    <source>
        <dbReference type="Proteomes" id="UP000016491"/>
    </source>
</evidence>
<dbReference type="Proteomes" id="UP000016491">
    <property type="component" value="Unassembled WGS sequence"/>
</dbReference>
<reference evidence="2 3" key="1">
    <citation type="submission" date="2013-07" db="EMBL/GenBank/DDBJ databases">
        <authorList>
            <person name="Weinstock G."/>
            <person name="Sodergren E."/>
            <person name="Wylie T."/>
            <person name="Fulton L."/>
            <person name="Fulton R."/>
            <person name="Fronick C."/>
            <person name="O'Laughlin M."/>
            <person name="Godfrey J."/>
            <person name="Miner T."/>
            <person name="Herter B."/>
            <person name="Appelbaum E."/>
            <person name="Cordes M."/>
            <person name="Lek S."/>
            <person name="Wollam A."/>
            <person name="Pepin K.H."/>
            <person name="Palsikar V.B."/>
            <person name="Mitreva M."/>
            <person name="Wilson R.K."/>
        </authorList>
    </citation>
    <scope>NUCLEOTIDE SEQUENCE [LARGE SCALE GENOMIC DNA]</scope>
    <source>
        <strain evidence="2 3">ATCC 14940</strain>
    </source>
</reference>
<feature type="region of interest" description="Disordered" evidence="1">
    <location>
        <begin position="37"/>
        <end position="58"/>
    </location>
</feature>
<evidence type="ECO:0000313" key="2">
    <source>
        <dbReference type="EMBL" id="ERI74511.1"/>
    </source>
</evidence>
<sequence>MAVPVTPFILLSLYHGFTAAETIIQTEMIRQGKSLAEAERRSKADPDIPDCILSPGKL</sequence>
<organism evidence="2 3">
    <name type="scientific">[Clostridium] symbiosum ATCC 14940</name>
    <dbReference type="NCBI Taxonomy" id="411472"/>
    <lineage>
        <taxon>Bacteria</taxon>
        <taxon>Bacillati</taxon>
        <taxon>Bacillota</taxon>
        <taxon>Clostridia</taxon>
        <taxon>Lachnospirales</taxon>
        <taxon>Lachnospiraceae</taxon>
        <taxon>Otoolea</taxon>
    </lineage>
</organism>
<gene>
    <name evidence="2" type="ORF">CLOSYM_03935</name>
</gene>
<feature type="compositionally biased region" description="Basic and acidic residues" evidence="1">
    <location>
        <begin position="37"/>
        <end position="46"/>
    </location>
</feature>
<proteinExistence type="predicted"/>